<organism evidence="3">
    <name type="scientific">hydrothermal vent metagenome</name>
    <dbReference type="NCBI Taxonomy" id="652676"/>
    <lineage>
        <taxon>unclassified sequences</taxon>
        <taxon>metagenomes</taxon>
        <taxon>ecological metagenomes</taxon>
    </lineage>
</organism>
<evidence type="ECO:0000256" key="2">
    <source>
        <dbReference type="ARBA" id="ARBA00022649"/>
    </source>
</evidence>
<dbReference type="PANTHER" id="PTHR33755:SF9">
    <property type="entry name" value="TOXIN PARE1"/>
    <property type="match status" value="1"/>
</dbReference>
<proteinExistence type="inferred from homology"/>
<name>A0A3B0UVG1_9ZZZZ</name>
<evidence type="ECO:0000256" key="1">
    <source>
        <dbReference type="ARBA" id="ARBA00006226"/>
    </source>
</evidence>
<dbReference type="EMBL" id="UOEW01000090">
    <property type="protein sequence ID" value="VAW34971.1"/>
    <property type="molecule type" value="Genomic_DNA"/>
</dbReference>
<dbReference type="AlphaFoldDB" id="A0A3B0UVG1"/>
<dbReference type="InterPro" id="IPR051803">
    <property type="entry name" value="TA_system_RelE-like_toxin"/>
</dbReference>
<dbReference type="PIRSF" id="PIRSF029218">
    <property type="entry name" value="ParE"/>
    <property type="match status" value="1"/>
</dbReference>
<dbReference type="PANTHER" id="PTHR33755">
    <property type="entry name" value="TOXIN PARE1-RELATED"/>
    <property type="match status" value="1"/>
</dbReference>
<dbReference type="InterPro" id="IPR035093">
    <property type="entry name" value="RelE/ParE_toxin_dom_sf"/>
</dbReference>
<evidence type="ECO:0000313" key="3">
    <source>
        <dbReference type="EMBL" id="VAW34971.1"/>
    </source>
</evidence>
<dbReference type="Gene3D" id="3.30.2310.20">
    <property type="entry name" value="RelE-like"/>
    <property type="match status" value="1"/>
</dbReference>
<dbReference type="InterPro" id="IPR028344">
    <property type="entry name" value="ParE1/4"/>
</dbReference>
<accession>A0A3B0UVG1</accession>
<dbReference type="InterPro" id="IPR007712">
    <property type="entry name" value="RelE/ParE_toxin"/>
</dbReference>
<dbReference type="SUPFAM" id="SSF143011">
    <property type="entry name" value="RelE-like"/>
    <property type="match status" value="1"/>
</dbReference>
<dbReference type="Pfam" id="PF05016">
    <property type="entry name" value="ParE_toxin"/>
    <property type="match status" value="1"/>
</dbReference>
<reference evidence="3" key="1">
    <citation type="submission" date="2018-06" db="EMBL/GenBank/DDBJ databases">
        <authorList>
            <person name="Zhirakovskaya E."/>
        </authorList>
    </citation>
    <scope>NUCLEOTIDE SEQUENCE</scope>
</reference>
<keyword evidence="2" id="KW-1277">Toxin-antitoxin system</keyword>
<gene>
    <name evidence="3" type="ORF">MNBD_GAMMA01-845</name>
</gene>
<comment type="similarity">
    <text evidence="1">Belongs to the RelE toxin family.</text>
</comment>
<evidence type="ECO:0008006" key="4">
    <source>
        <dbReference type="Google" id="ProtNLM"/>
    </source>
</evidence>
<protein>
    <recommendedName>
        <fullName evidence="4">Toxin</fullName>
    </recommendedName>
</protein>
<sequence length="97" mass="11337">MTQYVLSPEAKKSLIQIKAFSTNQFGRLRATRYLQDIASRFKELASNPELGKLRNELKAGYYSYFVGSHSIYYRIKTNHIEIIDVLHQSMEPERHLS</sequence>